<feature type="compositionally biased region" description="Basic and acidic residues" evidence="1">
    <location>
        <begin position="363"/>
        <end position="377"/>
    </location>
</feature>
<evidence type="ECO:0000256" key="1">
    <source>
        <dbReference type="SAM" id="MobiDB-lite"/>
    </source>
</evidence>
<evidence type="ECO:0000313" key="3">
    <source>
        <dbReference type="Proteomes" id="UP001348817"/>
    </source>
</evidence>
<dbReference type="RefSeq" id="WP_338391203.1">
    <property type="nucleotide sequence ID" value="NZ_AP025314.1"/>
</dbReference>
<evidence type="ECO:0000313" key="2">
    <source>
        <dbReference type="EMBL" id="BDD09607.1"/>
    </source>
</evidence>
<reference evidence="2 3" key="1">
    <citation type="submission" date="2021-12" db="EMBL/GenBank/DDBJ databases">
        <title>Genome sequencing of bacteria with rrn-lacking chromosome and rrn-plasmid.</title>
        <authorList>
            <person name="Anda M."/>
            <person name="Iwasaki W."/>
        </authorList>
    </citation>
    <scope>NUCLEOTIDE SEQUENCE [LARGE SCALE GENOMIC DNA]</scope>
    <source>
        <strain evidence="2 3">DSM 100852</strain>
    </source>
</reference>
<protein>
    <submittedName>
        <fullName evidence="2">Uncharacterized protein</fullName>
    </submittedName>
</protein>
<proteinExistence type="predicted"/>
<feature type="region of interest" description="Disordered" evidence="1">
    <location>
        <begin position="363"/>
        <end position="382"/>
    </location>
</feature>
<dbReference type="AlphaFoldDB" id="A0AAU9CW16"/>
<gene>
    <name evidence="2" type="ORF">FUAX_20390</name>
</gene>
<dbReference type="KEGG" id="fax:FUAX_20390"/>
<name>A0AAU9CW16_9BACT</name>
<sequence length="432" mass="49285">MFSPKVHRQKKHRNADPAPNVIQAKIGFEFELSAWRTYRSVPGREPPQEKYPKATSLVSNPDFEISTDYVGGGSDLEVDTRPFDESTEGLEEALVMSRKVRSLFNRLQSPGDRYSKKTSPVSELTDFGKVREPDGFIEATGESNVYPQITAGIALDAIPGMFRDLGADDQGTESREEKERKMPGRVALCNYKPVGASLSEPLQGIKLFHMHRFLDRLPDGITYFKECFPEFSDWEPSPEMCGLLALTTQYMEDCGIRNNLSPKIGFMFIARTDFARITELLPPREQELFLGSNADNWLKLFRCFNYKEEEDMERPLYRGGVYHYNPYKNHQVMDALKLGDWILNMAKGKDLLTKKHFPDRQYAEEPRSLGEFGDRTEPVGQDGRQAPILEFRKAKTLASADELPEMVEKSFKAIYAINHGIDRKYGEEFSLA</sequence>
<dbReference type="EMBL" id="AP025314">
    <property type="protein sequence ID" value="BDD09607.1"/>
    <property type="molecule type" value="Genomic_DNA"/>
</dbReference>
<accession>A0AAU9CW16</accession>
<organism evidence="2 3">
    <name type="scientific">Fulvitalea axinellae</name>
    <dbReference type="NCBI Taxonomy" id="1182444"/>
    <lineage>
        <taxon>Bacteria</taxon>
        <taxon>Pseudomonadati</taxon>
        <taxon>Bacteroidota</taxon>
        <taxon>Cytophagia</taxon>
        <taxon>Cytophagales</taxon>
        <taxon>Persicobacteraceae</taxon>
        <taxon>Fulvitalea</taxon>
    </lineage>
</organism>
<dbReference type="Proteomes" id="UP001348817">
    <property type="component" value="Chromosome"/>
</dbReference>
<keyword evidence="3" id="KW-1185">Reference proteome</keyword>